<dbReference type="InterPro" id="IPR003661">
    <property type="entry name" value="HisK_dim/P_dom"/>
</dbReference>
<dbReference type="InterPro" id="IPR003594">
    <property type="entry name" value="HATPase_dom"/>
</dbReference>
<keyword evidence="6 13" id="KW-0597">Phosphoprotein</keyword>
<protein>
    <recommendedName>
        <fullName evidence="4">histidine kinase</fullName>
        <ecNumber evidence="4">2.7.13.3</ecNumber>
    </recommendedName>
</protein>
<dbReference type="Gene3D" id="1.10.287.130">
    <property type="match status" value="1"/>
</dbReference>
<evidence type="ECO:0000256" key="5">
    <source>
        <dbReference type="ARBA" id="ARBA00022475"/>
    </source>
</evidence>
<dbReference type="CDD" id="cd17546">
    <property type="entry name" value="REC_hyHK_CKI1_RcsC-like"/>
    <property type="match status" value="1"/>
</dbReference>
<dbReference type="SMART" id="SM00448">
    <property type="entry name" value="REC"/>
    <property type="match status" value="1"/>
</dbReference>
<reference evidence="17 19" key="1">
    <citation type="submission" date="2014-03" db="EMBL/GenBank/DDBJ databases">
        <title>Complete genome sequence of a deeply braunched marine Bacteroidia bacterium Draconibacterium orientale type strain FH5T.</title>
        <authorList>
            <person name="Li X."/>
            <person name="Wang X."/>
            <person name="Xie Z."/>
            <person name="Du Z."/>
            <person name="Chen G."/>
        </authorList>
    </citation>
    <scope>NUCLEOTIDE SEQUENCE [LARGE SCALE GENOMIC DNA]</scope>
    <source>
        <strain evidence="17 19">FH5</strain>
    </source>
</reference>
<keyword evidence="9 18" id="KW-0418">Kinase</keyword>
<dbReference type="GO" id="GO:0000155">
    <property type="term" value="F:phosphorelay sensor kinase activity"/>
    <property type="evidence" value="ECO:0007669"/>
    <property type="project" value="InterPro"/>
</dbReference>
<evidence type="ECO:0000256" key="3">
    <source>
        <dbReference type="ARBA" id="ARBA00004314"/>
    </source>
</evidence>
<dbReference type="GO" id="GO:0005886">
    <property type="term" value="C:plasma membrane"/>
    <property type="evidence" value="ECO:0007669"/>
    <property type="project" value="UniProtKB-SubCell"/>
</dbReference>
<dbReference type="Gene3D" id="3.40.190.10">
    <property type="entry name" value="Periplasmic binding protein-like II"/>
    <property type="match status" value="2"/>
</dbReference>
<dbReference type="HOGENOM" id="CLU_399411_0_0_10"/>
<feature type="domain" description="Histidine kinase" evidence="15">
    <location>
        <begin position="323"/>
        <end position="541"/>
    </location>
</feature>
<gene>
    <name evidence="17" type="ORF">FH5T_18530</name>
    <name evidence="18" type="ORF">SAMN05444285_12611</name>
</gene>
<dbReference type="Proteomes" id="UP000023772">
    <property type="component" value="Chromosome"/>
</dbReference>
<evidence type="ECO:0000256" key="12">
    <source>
        <dbReference type="ARBA" id="ARBA00023136"/>
    </source>
</evidence>
<dbReference type="EMBL" id="CP007451">
    <property type="protein sequence ID" value="AHW60960.1"/>
    <property type="molecule type" value="Genomic_DNA"/>
</dbReference>
<keyword evidence="10" id="KW-0067">ATP-binding</keyword>
<dbReference type="SUPFAM" id="SSF53850">
    <property type="entry name" value="Periplasmic binding protein-like II"/>
    <property type="match status" value="1"/>
</dbReference>
<organism evidence="18 20">
    <name type="scientific">Draconibacterium orientale</name>
    <dbReference type="NCBI Taxonomy" id="1168034"/>
    <lineage>
        <taxon>Bacteria</taxon>
        <taxon>Pseudomonadati</taxon>
        <taxon>Bacteroidota</taxon>
        <taxon>Bacteroidia</taxon>
        <taxon>Marinilabiliales</taxon>
        <taxon>Prolixibacteraceae</taxon>
        <taxon>Draconibacterium</taxon>
    </lineage>
</organism>
<evidence type="ECO:0000256" key="4">
    <source>
        <dbReference type="ARBA" id="ARBA00012438"/>
    </source>
</evidence>
<dbReference type="CDD" id="cd16922">
    <property type="entry name" value="HATPase_EvgS-ArcB-TorS-like"/>
    <property type="match status" value="1"/>
</dbReference>
<evidence type="ECO:0000313" key="19">
    <source>
        <dbReference type="Proteomes" id="UP000023772"/>
    </source>
</evidence>
<evidence type="ECO:0000313" key="17">
    <source>
        <dbReference type="EMBL" id="AHW60960.1"/>
    </source>
</evidence>
<dbReference type="EC" id="2.7.13.3" evidence="4"/>
<evidence type="ECO:0000259" key="15">
    <source>
        <dbReference type="PROSITE" id="PS50109"/>
    </source>
</evidence>
<dbReference type="PROSITE" id="PS50110">
    <property type="entry name" value="RESPONSE_REGULATORY"/>
    <property type="match status" value="1"/>
</dbReference>
<dbReference type="Pfam" id="PF00497">
    <property type="entry name" value="SBP_bac_3"/>
    <property type="match status" value="1"/>
</dbReference>
<dbReference type="FunFam" id="1.10.287.130:FF:000001">
    <property type="entry name" value="Two-component sensor histidine kinase"/>
    <property type="match status" value="1"/>
</dbReference>
<keyword evidence="7" id="KW-0808">Transferase</keyword>
<dbReference type="Pfam" id="PF02518">
    <property type="entry name" value="HATPase_c"/>
    <property type="match status" value="1"/>
</dbReference>
<evidence type="ECO:0000256" key="6">
    <source>
        <dbReference type="ARBA" id="ARBA00022553"/>
    </source>
</evidence>
<accession>X5E0E9</accession>
<evidence type="ECO:0000256" key="2">
    <source>
        <dbReference type="ARBA" id="ARBA00004236"/>
    </source>
</evidence>
<keyword evidence="14" id="KW-0812">Transmembrane</keyword>
<evidence type="ECO:0000256" key="7">
    <source>
        <dbReference type="ARBA" id="ARBA00022679"/>
    </source>
</evidence>
<sequence>MRLFLICVIVFTNCYYLNAQYKIKASNNYPPFNYIDENGDLVGFNIDLVKAINELYNNQIEISGAEWQAANSLLENEQIDGIAGAHYPGYPDNQHLYTRSVINTSHCFFYNNNYHKTITIEFLRTQKQPVVALWKNDVLVRYVLSINPAAKFVYAANYNQLVDLLEDEQITCAIAQRIGGMYYVTKHQKDYIKTTNHRILERSMGFMLSPGSIELAAIINNATEILLSNGEYQRIYDQWLAEYDKESNGLRDYWRYIILISAIVGFILLLLIVVNRILQARVRRKTHDLQHQLYLNSEIMKELSRQKNKAEQSDKMKSAFLANMSHEIRTPMNGILGFAELLKTQAYSKEEELQFINIIQQSGDRMLNTINNIIDISKIESGNEEAQIKKVNIAKIVSELYDFFSVEADEKGIDLLVEPEINTPLQNFYSDSYKLTSILTNLIKNAIKFTNKGYVKIHYSLNSTELKITVSDTGIGIAPEKQKAIFDYFVQADHSHSSGYEGSGLGLSITRGYVKLLNGEISVSSTPGKGTSFTFVLPNLKTVCTPQELTITEAHAEQVNFSRDNDLNIVIAEDDEISFDFLSHILSDISGSLKRVKNGIDVVKVVRENPATDVVLMDIKLPKINGFEATKRIRTFNKDVYIIAQTAYAQENYKQEAIAAGCDNFIVKPIDKNQLKKILSKLKQPAISE</sequence>
<dbReference type="AlphaFoldDB" id="X5E0E9"/>
<dbReference type="SUPFAM" id="SSF47384">
    <property type="entry name" value="Homodimeric domain of signal transducing histidine kinase"/>
    <property type="match status" value="1"/>
</dbReference>
<keyword evidence="11" id="KW-0902">Two-component regulatory system</keyword>
<dbReference type="InterPro" id="IPR001638">
    <property type="entry name" value="Solute-binding_3/MltF_N"/>
</dbReference>
<dbReference type="Gene3D" id="3.30.565.10">
    <property type="entry name" value="Histidine kinase-like ATPase, C-terminal domain"/>
    <property type="match status" value="1"/>
</dbReference>
<dbReference type="SMART" id="SM00387">
    <property type="entry name" value="HATPase_c"/>
    <property type="match status" value="1"/>
</dbReference>
<dbReference type="Pfam" id="PF00072">
    <property type="entry name" value="Response_reg"/>
    <property type="match status" value="1"/>
</dbReference>
<dbReference type="EMBL" id="FOHT01000026">
    <property type="protein sequence ID" value="SET86101.1"/>
    <property type="molecule type" value="Genomic_DNA"/>
</dbReference>
<proteinExistence type="predicted"/>
<dbReference type="FunFam" id="3.30.565.10:FF:000023">
    <property type="entry name" value="PAS domain-containing sensor histidine kinase"/>
    <property type="match status" value="1"/>
</dbReference>
<dbReference type="InterPro" id="IPR036890">
    <property type="entry name" value="HATPase_C_sf"/>
</dbReference>
<keyword evidence="8" id="KW-0547">Nucleotide-binding</keyword>
<dbReference type="RefSeq" id="WP_051567996.1">
    <property type="nucleotide sequence ID" value="NZ_FOHT01000026.1"/>
</dbReference>
<evidence type="ECO:0000259" key="16">
    <source>
        <dbReference type="PROSITE" id="PS50110"/>
    </source>
</evidence>
<dbReference type="InterPro" id="IPR001789">
    <property type="entry name" value="Sig_transdc_resp-reg_receiver"/>
</dbReference>
<evidence type="ECO:0000256" key="9">
    <source>
        <dbReference type="ARBA" id="ARBA00022777"/>
    </source>
</evidence>
<dbReference type="SUPFAM" id="SSF55874">
    <property type="entry name" value="ATPase domain of HSP90 chaperone/DNA topoisomerase II/histidine kinase"/>
    <property type="match status" value="1"/>
</dbReference>
<comment type="catalytic activity">
    <reaction evidence="1">
        <text>ATP + protein L-histidine = ADP + protein N-phospho-L-histidine.</text>
        <dbReference type="EC" id="2.7.13.3"/>
    </reaction>
</comment>
<dbReference type="InterPro" id="IPR005467">
    <property type="entry name" value="His_kinase_dom"/>
</dbReference>
<comment type="subcellular location">
    <subcellularLocation>
        <location evidence="2">Cell membrane</location>
    </subcellularLocation>
    <subcellularLocation>
        <location evidence="3">Membrane raft</location>
        <topology evidence="3">Multi-pass membrane protein</topology>
    </subcellularLocation>
</comment>
<dbReference type="GO" id="GO:0045121">
    <property type="term" value="C:membrane raft"/>
    <property type="evidence" value="ECO:0007669"/>
    <property type="project" value="UniProtKB-SubCell"/>
</dbReference>
<dbReference type="Pfam" id="PF00512">
    <property type="entry name" value="HisKA"/>
    <property type="match status" value="1"/>
</dbReference>
<keyword evidence="19" id="KW-1185">Reference proteome</keyword>
<dbReference type="Proteomes" id="UP000181981">
    <property type="component" value="Unassembled WGS sequence"/>
</dbReference>
<dbReference type="CDD" id="cd00082">
    <property type="entry name" value="HisKA"/>
    <property type="match status" value="1"/>
</dbReference>
<dbReference type="KEGG" id="dori:FH5T_18530"/>
<dbReference type="OrthoDB" id="9796457at2"/>
<evidence type="ECO:0000256" key="14">
    <source>
        <dbReference type="SAM" id="Phobius"/>
    </source>
</evidence>
<evidence type="ECO:0000256" key="10">
    <source>
        <dbReference type="ARBA" id="ARBA00022840"/>
    </source>
</evidence>
<dbReference type="InterPro" id="IPR011006">
    <property type="entry name" value="CheY-like_superfamily"/>
</dbReference>
<dbReference type="STRING" id="1168034.FH5T_18530"/>
<keyword evidence="14" id="KW-1133">Transmembrane helix</keyword>
<evidence type="ECO:0000256" key="1">
    <source>
        <dbReference type="ARBA" id="ARBA00000085"/>
    </source>
</evidence>
<feature type="transmembrane region" description="Helical" evidence="14">
    <location>
        <begin position="253"/>
        <end position="274"/>
    </location>
</feature>
<dbReference type="PANTHER" id="PTHR43047">
    <property type="entry name" value="TWO-COMPONENT HISTIDINE PROTEIN KINASE"/>
    <property type="match status" value="1"/>
</dbReference>
<dbReference type="SMART" id="SM00062">
    <property type="entry name" value="PBPb"/>
    <property type="match status" value="1"/>
</dbReference>
<dbReference type="SUPFAM" id="SSF52172">
    <property type="entry name" value="CheY-like"/>
    <property type="match status" value="1"/>
</dbReference>
<feature type="domain" description="Response regulatory" evidence="16">
    <location>
        <begin position="568"/>
        <end position="683"/>
    </location>
</feature>
<dbReference type="InterPro" id="IPR036097">
    <property type="entry name" value="HisK_dim/P_sf"/>
</dbReference>
<dbReference type="PRINTS" id="PR00344">
    <property type="entry name" value="BCTRLSENSOR"/>
</dbReference>
<keyword evidence="5" id="KW-1003">Cell membrane</keyword>
<evidence type="ECO:0000256" key="11">
    <source>
        <dbReference type="ARBA" id="ARBA00023012"/>
    </source>
</evidence>
<keyword evidence="12 14" id="KW-0472">Membrane</keyword>
<dbReference type="InterPro" id="IPR004358">
    <property type="entry name" value="Sig_transdc_His_kin-like_C"/>
</dbReference>
<name>X5E0E9_9BACT</name>
<evidence type="ECO:0000256" key="13">
    <source>
        <dbReference type="PROSITE-ProRule" id="PRU00169"/>
    </source>
</evidence>
<dbReference type="GO" id="GO:0005524">
    <property type="term" value="F:ATP binding"/>
    <property type="evidence" value="ECO:0007669"/>
    <property type="project" value="UniProtKB-KW"/>
</dbReference>
<dbReference type="PROSITE" id="PS50109">
    <property type="entry name" value="HIS_KIN"/>
    <property type="match status" value="1"/>
</dbReference>
<dbReference type="PANTHER" id="PTHR43047:SF64">
    <property type="entry name" value="HISTIDINE KINASE CONTAINING CHEY-HOMOLOGOUS RECEIVER DOMAIN AND PAS DOMAIN-RELATED"/>
    <property type="match status" value="1"/>
</dbReference>
<dbReference type="SMART" id="SM00388">
    <property type="entry name" value="HisKA"/>
    <property type="match status" value="1"/>
</dbReference>
<feature type="modified residue" description="4-aspartylphosphate" evidence="13">
    <location>
        <position position="618"/>
    </location>
</feature>
<dbReference type="eggNOG" id="COG2205">
    <property type="taxonomic scope" value="Bacteria"/>
</dbReference>
<reference evidence="18 20" key="2">
    <citation type="submission" date="2016-10" db="EMBL/GenBank/DDBJ databases">
        <authorList>
            <person name="de Groot N.N."/>
        </authorList>
    </citation>
    <scope>NUCLEOTIDE SEQUENCE [LARGE SCALE GENOMIC DNA]</scope>
    <source>
        <strain evidence="18 20">DSM 25947</strain>
    </source>
</reference>
<evidence type="ECO:0000313" key="18">
    <source>
        <dbReference type="EMBL" id="SET86101.1"/>
    </source>
</evidence>
<evidence type="ECO:0000313" key="20">
    <source>
        <dbReference type="Proteomes" id="UP000181981"/>
    </source>
</evidence>
<evidence type="ECO:0000256" key="8">
    <source>
        <dbReference type="ARBA" id="ARBA00022741"/>
    </source>
</evidence>
<dbReference type="Gene3D" id="3.40.50.2300">
    <property type="match status" value="1"/>
</dbReference>